<sequence length="235" mass="27091">MLTMIDDLKDAVDVACGRSNYTSAFCRLVNRYKNEYAEFKDEKAKAHVDSYFAHQRKYRGFRRMAKGRQLKEIIRHFNALRRSYGLGENGLCPHSSNQISNCARSSDKKAFGVVETDELKQLRIDTAMTGKCSTQNYRLGVYSKDERIAQLFPKIFELAVMNSFAISNSVFESFADDLKNVWINSTSISHREIVPGIESLYVQYNALNNIEEKDCLVRRCLITHISLIAQYTFRH</sequence>
<reference evidence="1" key="2">
    <citation type="submission" date="2022-06" db="UniProtKB">
        <authorList>
            <consortium name="EnsemblMetazoa"/>
        </authorList>
    </citation>
    <scope>IDENTIFICATION</scope>
    <source>
        <strain evidence="1">PS312</strain>
    </source>
</reference>
<organism evidence="1 2">
    <name type="scientific">Pristionchus pacificus</name>
    <name type="common">Parasitic nematode worm</name>
    <dbReference type="NCBI Taxonomy" id="54126"/>
    <lineage>
        <taxon>Eukaryota</taxon>
        <taxon>Metazoa</taxon>
        <taxon>Ecdysozoa</taxon>
        <taxon>Nematoda</taxon>
        <taxon>Chromadorea</taxon>
        <taxon>Rhabditida</taxon>
        <taxon>Rhabditina</taxon>
        <taxon>Diplogasteromorpha</taxon>
        <taxon>Diplogasteroidea</taxon>
        <taxon>Neodiplogasteridae</taxon>
        <taxon>Pristionchus</taxon>
    </lineage>
</organism>
<accession>A0A2A6CW94</accession>
<gene>
    <name evidence="1" type="primary">WBGene00274591</name>
</gene>
<reference evidence="2" key="1">
    <citation type="journal article" date="2008" name="Nat. Genet.">
        <title>The Pristionchus pacificus genome provides a unique perspective on nematode lifestyle and parasitism.</title>
        <authorList>
            <person name="Dieterich C."/>
            <person name="Clifton S.W."/>
            <person name="Schuster L.N."/>
            <person name="Chinwalla A."/>
            <person name="Delehaunty K."/>
            <person name="Dinkelacker I."/>
            <person name="Fulton L."/>
            <person name="Fulton R."/>
            <person name="Godfrey J."/>
            <person name="Minx P."/>
            <person name="Mitreva M."/>
            <person name="Roeseler W."/>
            <person name="Tian H."/>
            <person name="Witte H."/>
            <person name="Yang S.P."/>
            <person name="Wilson R.K."/>
            <person name="Sommer R.J."/>
        </authorList>
    </citation>
    <scope>NUCLEOTIDE SEQUENCE [LARGE SCALE GENOMIC DNA]</scope>
    <source>
        <strain evidence="2">PS312</strain>
    </source>
</reference>
<dbReference type="EnsemblMetazoa" id="PPA36222.1">
    <property type="protein sequence ID" value="PPA36222.1"/>
    <property type="gene ID" value="WBGene00274591"/>
</dbReference>
<accession>A0A8R1YTX9</accession>
<dbReference type="Proteomes" id="UP000005239">
    <property type="component" value="Unassembled WGS sequence"/>
</dbReference>
<keyword evidence="2" id="KW-1185">Reference proteome</keyword>
<evidence type="ECO:0000313" key="2">
    <source>
        <dbReference type="Proteomes" id="UP000005239"/>
    </source>
</evidence>
<protein>
    <submittedName>
        <fullName evidence="1">Uncharacterized protein</fullName>
    </submittedName>
</protein>
<dbReference type="AlphaFoldDB" id="A0A2A6CW94"/>
<evidence type="ECO:0000313" key="1">
    <source>
        <dbReference type="EnsemblMetazoa" id="PPA36222.1"/>
    </source>
</evidence>
<name>A0A2A6CW94_PRIPA</name>
<proteinExistence type="predicted"/>